<name>A0A2C9VWY8_MANES</name>
<dbReference type="EMBL" id="CM004391">
    <property type="protein sequence ID" value="OAY50829.1"/>
    <property type="molecule type" value="Genomic_DNA"/>
</dbReference>
<accession>A0A2C9VWY8</accession>
<feature type="transmembrane region" description="Helical" evidence="1">
    <location>
        <begin position="45"/>
        <end position="71"/>
    </location>
</feature>
<dbReference type="AlphaFoldDB" id="A0A2C9VWY8"/>
<reference evidence="2" key="1">
    <citation type="submission" date="2016-02" db="EMBL/GenBank/DDBJ databases">
        <title>WGS assembly of Manihot esculenta.</title>
        <authorList>
            <person name="Bredeson J.V."/>
            <person name="Prochnik S.E."/>
            <person name="Lyons J.B."/>
            <person name="Schmutz J."/>
            <person name="Grimwood J."/>
            <person name="Vrebalov J."/>
            <person name="Bart R.S."/>
            <person name="Amuge T."/>
            <person name="Ferguson M.E."/>
            <person name="Green R."/>
            <person name="Putnam N."/>
            <person name="Stites J."/>
            <person name="Rounsley S."/>
            <person name="Rokhsar D.S."/>
        </authorList>
    </citation>
    <scope>NUCLEOTIDE SEQUENCE [LARGE SCALE GENOMIC DNA]</scope>
    <source>
        <tissue evidence="2">Leaf</tissue>
    </source>
</reference>
<keyword evidence="1" id="KW-1133">Transmembrane helix</keyword>
<protein>
    <submittedName>
        <fullName evidence="2">Uncharacterized protein</fullName>
    </submittedName>
</protein>
<organism evidence="2">
    <name type="scientific">Manihot esculenta</name>
    <name type="common">Cassava</name>
    <name type="synonym">Jatropha manihot</name>
    <dbReference type="NCBI Taxonomy" id="3983"/>
    <lineage>
        <taxon>Eukaryota</taxon>
        <taxon>Viridiplantae</taxon>
        <taxon>Streptophyta</taxon>
        <taxon>Embryophyta</taxon>
        <taxon>Tracheophyta</taxon>
        <taxon>Spermatophyta</taxon>
        <taxon>Magnoliopsida</taxon>
        <taxon>eudicotyledons</taxon>
        <taxon>Gunneridae</taxon>
        <taxon>Pentapetalae</taxon>
        <taxon>rosids</taxon>
        <taxon>fabids</taxon>
        <taxon>Malpighiales</taxon>
        <taxon>Euphorbiaceae</taxon>
        <taxon>Crotonoideae</taxon>
        <taxon>Manihoteae</taxon>
        <taxon>Manihot</taxon>
    </lineage>
</organism>
<feature type="transmembrane region" description="Helical" evidence="1">
    <location>
        <begin position="7"/>
        <end position="25"/>
    </location>
</feature>
<evidence type="ECO:0000256" key="1">
    <source>
        <dbReference type="SAM" id="Phobius"/>
    </source>
</evidence>
<proteinExistence type="predicted"/>
<gene>
    <name evidence="2" type="ORF">MANES_05G165600</name>
</gene>
<sequence>MVLILEVFSLFFFSFFSWLFEKYFAPFFFGVSLSLLFEKYVVFNLIYPLIVLAMSLHLLFSCDSMLCCLIYGSP</sequence>
<keyword evidence="1" id="KW-0812">Transmembrane</keyword>
<keyword evidence="1" id="KW-0472">Membrane</keyword>
<evidence type="ECO:0000313" key="2">
    <source>
        <dbReference type="EMBL" id="OAY50829.1"/>
    </source>
</evidence>